<keyword evidence="1" id="KW-0812">Transmembrane</keyword>
<feature type="transmembrane region" description="Helical" evidence="1">
    <location>
        <begin position="40"/>
        <end position="59"/>
    </location>
</feature>
<protein>
    <submittedName>
        <fullName evidence="2">Uncharacterized protein</fullName>
    </submittedName>
</protein>
<accession>A0ABT1YVD3</accession>
<keyword evidence="3" id="KW-1185">Reference proteome</keyword>
<dbReference type="EMBL" id="JANQBD010000062">
    <property type="protein sequence ID" value="MCR8636912.1"/>
    <property type="molecule type" value="Genomic_DNA"/>
</dbReference>
<gene>
    <name evidence="2" type="ORF">NV381_37735</name>
</gene>
<feature type="transmembrane region" description="Helical" evidence="1">
    <location>
        <begin position="222"/>
        <end position="242"/>
    </location>
</feature>
<dbReference type="RefSeq" id="WP_258218400.1">
    <property type="nucleotide sequence ID" value="NZ_JANQBD010000062.1"/>
</dbReference>
<keyword evidence="1" id="KW-0472">Membrane</keyword>
<comment type="caution">
    <text evidence="2">The sequence shown here is derived from an EMBL/GenBank/DDBJ whole genome shotgun (WGS) entry which is preliminary data.</text>
</comment>
<evidence type="ECO:0000256" key="1">
    <source>
        <dbReference type="SAM" id="Phobius"/>
    </source>
</evidence>
<feature type="transmembrane region" description="Helical" evidence="1">
    <location>
        <begin position="196"/>
        <end position="216"/>
    </location>
</feature>
<feature type="transmembrane region" description="Helical" evidence="1">
    <location>
        <begin position="71"/>
        <end position="88"/>
    </location>
</feature>
<evidence type="ECO:0000313" key="2">
    <source>
        <dbReference type="EMBL" id="MCR8636912.1"/>
    </source>
</evidence>
<reference evidence="2 3" key="1">
    <citation type="submission" date="2022-08" db="EMBL/GenBank/DDBJ databases">
        <title>Paenibacillus endoradicis sp. nov., Paenibacillus radicibacter sp. nov and Paenibacillus pararadicis sp. nov., three cold-adapted plant growth-promoting bacteria isolated from root of Larix gmelinii in Great Khingan.</title>
        <authorList>
            <person name="Xue H."/>
        </authorList>
    </citation>
    <scope>NUCLEOTIDE SEQUENCE [LARGE SCALE GENOMIC DNA]</scope>
    <source>
        <strain evidence="2 3">N5-1-1-5</strain>
    </source>
</reference>
<name>A0ABT1YVD3_9BACL</name>
<dbReference type="Proteomes" id="UP001300012">
    <property type="component" value="Unassembled WGS sequence"/>
</dbReference>
<feature type="transmembrane region" description="Helical" evidence="1">
    <location>
        <begin position="94"/>
        <end position="115"/>
    </location>
</feature>
<keyword evidence="1" id="KW-1133">Transmembrane helix</keyword>
<sequence length="349" mass="40217">MTIHKLQRSTLWFIALTFLILAADLTVVRTSSINEKDWLLVYAVMFDCMLVIPFLYWLCMLRGKGKSISKVLPLPLLGGLAAWLVLPVSMRNHIWNGIWPIELLIIAVEVTFIAYEVRILYRFFRCFRQVAREEANTGEALRKAAHETIGRGKLASLLLHDVSAAYYLLFSWKRETLVKIEHPVEFSYYRKTSQRLYAAILSKILIIEGICVHFLVQQWSDWAAWILSISDFWLLALIWSDYRASVLQPVKLQDGILKLRYGLRIQADVPLQLIAHTATALEYQLEKEEQRDAALPLLAVPNIRIELKEPITVEGLLFLPRKVTKIFLALDEPEAFVCEIEKLTDSYLG</sequence>
<organism evidence="2 3">
    <name type="scientific">Paenibacillus radicis</name>
    <name type="common">ex Xue et al. 2023</name>
    <dbReference type="NCBI Taxonomy" id="2972489"/>
    <lineage>
        <taxon>Bacteria</taxon>
        <taxon>Bacillati</taxon>
        <taxon>Bacillota</taxon>
        <taxon>Bacilli</taxon>
        <taxon>Bacillales</taxon>
        <taxon>Paenibacillaceae</taxon>
        <taxon>Paenibacillus</taxon>
    </lineage>
</organism>
<proteinExistence type="predicted"/>
<evidence type="ECO:0000313" key="3">
    <source>
        <dbReference type="Proteomes" id="UP001300012"/>
    </source>
</evidence>